<dbReference type="InterPro" id="IPR038169">
    <property type="entry name" value="DC-UbP/UBTD2_N_sf"/>
</dbReference>
<dbReference type="Pfam" id="PF16455">
    <property type="entry name" value="UBD"/>
    <property type="match status" value="1"/>
</dbReference>
<dbReference type="InterPro" id="IPR032752">
    <property type="entry name" value="DC-UbP/UBTD2_N"/>
</dbReference>
<dbReference type="Gene3D" id="3.10.20.90">
    <property type="entry name" value="Phosphatidylinositol 3-kinase Catalytic Subunit, Chain A, domain 1"/>
    <property type="match status" value="1"/>
</dbReference>
<evidence type="ECO:0000313" key="2">
    <source>
        <dbReference type="EMBL" id="CAG9314671.1"/>
    </source>
</evidence>
<reference evidence="2" key="1">
    <citation type="submission" date="2021-09" db="EMBL/GenBank/DDBJ databases">
        <authorList>
            <consortium name="AG Swart"/>
            <person name="Singh M."/>
            <person name="Singh A."/>
            <person name="Seah K."/>
            <person name="Emmerich C."/>
        </authorList>
    </citation>
    <scope>NUCLEOTIDE SEQUENCE</scope>
    <source>
        <strain evidence="2">ATCC30299</strain>
    </source>
</reference>
<dbReference type="PANTHER" id="PTHR13609">
    <property type="entry name" value="UBIQUITIN DOMAIN CONTAINING 1 PROTEIN-RELATED"/>
    <property type="match status" value="1"/>
</dbReference>
<evidence type="ECO:0000313" key="3">
    <source>
        <dbReference type="Proteomes" id="UP001162131"/>
    </source>
</evidence>
<dbReference type="PROSITE" id="PS50053">
    <property type="entry name" value="UBIQUITIN_2"/>
    <property type="match status" value="1"/>
</dbReference>
<organism evidence="2 3">
    <name type="scientific">Blepharisma stoltei</name>
    <dbReference type="NCBI Taxonomy" id="1481888"/>
    <lineage>
        <taxon>Eukaryota</taxon>
        <taxon>Sar</taxon>
        <taxon>Alveolata</taxon>
        <taxon>Ciliophora</taxon>
        <taxon>Postciliodesmatophora</taxon>
        <taxon>Heterotrichea</taxon>
        <taxon>Heterotrichida</taxon>
        <taxon>Blepharismidae</taxon>
        <taxon>Blepharisma</taxon>
    </lineage>
</organism>
<name>A0AAU9ILP0_9CILI</name>
<sequence length="218" mass="25160">MGSNCTKGDSDENIIRPRFTIGKEYQELPNQFTGEGVLKTISWKATITRQQLEAKRIEFWRTRSTGRRHIWLAIKSAIESDPATAKLLLEMNEIKLKNDSITHCEDAHGTIYDIPPYIVNDPIYFPNEKKVMVPKPSLIENELITLKIRRTGKEHDTEIQIETKNLSRVLKEIYAEKDGLDPETLRLFFSGKELKDDQALSSYYVRNEMVVQAFVRAS</sequence>
<accession>A0AAU9ILP0</accession>
<dbReference type="Pfam" id="PF00240">
    <property type="entry name" value="ubiquitin"/>
    <property type="match status" value="1"/>
</dbReference>
<protein>
    <recommendedName>
        <fullName evidence="1">Ubiquitin-like domain-containing protein</fullName>
    </recommendedName>
</protein>
<feature type="domain" description="Ubiquitin-like" evidence="1">
    <location>
        <begin position="144"/>
        <end position="218"/>
    </location>
</feature>
<gene>
    <name evidence="2" type="ORF">BSTOLATCC_MIC11669</name>
</gene>
<evidence type="ECO:0000259" key="1">
    <source>
        <dbReference type="PROSITE" id="PS50053"/>
    </source>
</evidence>
<dbReference type="Gene3D" id="1.20.225.20">
    <property type="entry name" value="Ub domain-containing protein, DC-UbP/UBTD2, N-terminal domain"/>
    <property type="match status" value="1"/>
</dbReference>
<proteinExistence type="predicted"/>
<dbReference type="SUPFAM" id="SSF54236">
    <property type="entry name" value="Ubiquitin-like"/>
    <property type="match status" value="1"/>
</dbReference>
<comment type="caution">
    <text evidence="2">The sequence shown here is derived from an EMBL/GenBank/DDBJ whole genome shotgun (WGS) entry which is preliminary data.</text>
</comment>
<keyword evidence="3" id="KW-1185">Reference proteome</keyword>
<dbReference type="InterPro" id="IPR039869">
    <property type="entry name" value="UBTD1/2"/>
</dbReference>
<dbReference type="EMBL" id="CAJZBQ010000012">
    <property type="protein sequence ID" value="CAG9314671.1"/>
    <property type="molecule type" value="Genomic_DNA"/>
</dbReference>
<dbReference type="CDD" id="cd17039">
    <property type="entry name" value="Ubl_ubiquitin_like"/>
    <property type="match status" value="1"/>
</dbReference>
<dbReference type="InterPro" id="IPR000626">
    <property type="entry name" value="Ubiquitin-like_dom"/>
</dbReference>
<dbReference type="AlphaFoldDB" id="A0AAU9ILP0"/>
<dbReference type="InterPro" id="IPR029071">
    <property type="entry name" value="Ubiquitin-like_domsf"/>
</dbReference>
<dbReference type="Proteomes" id="UP001162131">
    <property type="component" value="Unassembled WGS sequence"/>
</dbReference>
<dbReference type="SMART" id="SM00213">
    <property type="entry name" value="UBQ"/>
    <property type="match status" value="1"/>
</dbReference>